<dbReference type="AlphaFoldDB" id="A0AB34IHB6"/>
<evidence type="ECO:0000313" key="2">
    <source>
        <dbReference type="Proteomes" id="UP001515480"/>
    </source>
</evidence>
<gene>
    <name evidence="1" type="ORF">AB1Y20_013373</name>
</gene>
<reference evidence="1 2" key="1">
    <citation type="journal article" date="2024" name="Science">
        <title>Giant polyketide synthase enzymes in the biosynthesis of giant marine polyether toxins.</title>
        <authorList>
            <person name="Fallon T.R."/>
            <person name="Shende V.V."/>
            <person name="Wierzbicki I.H."/>
            <person name="Pendleton A.L."/>
            <person name="Watervoot N.F."/>
            <person name="Auber R.P."/>
            <person name="Gonzalez D.J."/>
            <person name="Wisecaver J.H."/>
            <person name="Moore B.S."/>
        </authorList>
    </citation>
    <scope>NUCLEOTIDE SEQUENCE [LARGE SCALE GENOMIC DNA]</scope>
    <source>
        <strain evidence="1 2">12B1</strain>
    </source>
</reference>
<dbReference type="Proteomes" id="UP001515480">
    <property type="component" value="Unassembled WGS sequence"/>
</dbReference>
<dbReference type="EMBL" id="JBGBPQ010000026">
    <property type="protein sequence ID" value="KAL1498847.1"/>
    <property type="molecule type" value="Genomic_DNA"/>
</dbReference>
<keyword evidence="2" id="KW-1185">Reference proteome</keyword>
<organism evidence="1 2">
    <name type="scientific">Prymnesium parvum</name>
    <name type="common">Toxic golden alga</name>
    <dbReference type="NCBI Taxonomy" id="97485"/>
    <lineage>
        <taxon>Eukaryota</taxon>
        <taxon>Haptista</taxon>
        <taxon>Haptophyta</taxon>
        <taxon>Prymnesiophyceae</taxon>
        <taxon>Prymnesiales</taxon>
        <taxon>Prymnesiaceae</taxon>
        <taxon>Prymnesium</taxon>
    </lineage>
</organism>
<name>A0AB34IHB6_PRYPA</name>
<comment type="caution">
    <text evidence="1">The sequence shown here is derived from an EMBL/GenBank/DDBJ whole genome shotgun (WGS) entry which is preliminary data.</text>
</comment>
<sequence>MDAISMKSDALGRKTEAIRRMALRAAIACDRSARSSAPSAVPLPQSHGGVAACDNSARPSVVPLLHGHGCATALAGPSPVDALPVPAPEVVPWDARPSTPVFALSTPRDVEGERIAVEVQRLLSCIPDDMLMYGRPSSLPPGVRRANLVDTVSKYDAVWLSNPTAYHLVSLGITL</sequence>
<protein>
    <submittedName>
        <fullName evidence="1">Uncharacterized protein</fullName>
    </submittedName>
</protein>
<evidence type="ECO:0000313" key="1">
    <source>
        <dbReference type="EMBL" id="KAL1498847.1"/>
    </source>
</evidence>
<proteinExistence type="predicted"/>
<accession>A0AB34IHB6</accession>